<gene>
    <name evidence="1" type="primary">vanY</name>
    <name evidence="1" type="ORF">SDC9_211037</name>
</gene>
<dbReference type="EMBL" id="VSSQ01142448">
    <property type="protein sequence ID" value="MPN63280.1"/>
    <property type="molecule type" value="Genomic_DNA"/>
</dbReference>
<reference evidence="1" key="1">
    <citation type="submission" date="2019-08" db="EMBL/GenBank/DDBJ databases">
        <authorList>
            <person name="Kucharzyk K."/>
            <person name="Murdoch R.W."/>
            <person name="Higgins S."/>
            <person name="Loffler F."/>
        </authorList>
    </citation>
    <scope>NUCLEOTIDE SEQUENCE</scope>
</reference>
<name>A0A645JJI6_9ZZZZ</name>
<dbReference type="Gene3D" id="3.30.200.180">
    <property type="match status" value="1"/>
</dbReference>
<organism evidence="1">
    <name type="scientific">bioreactor metagenome</name>
    <dbReference type="NCBI Taxonomy" id="1076179"/>
    <lineage>
        <taxon>unclassified sequences</taxon>
        <taxon>metagenomes</taxon>
        <taxon>ecological metagenomes</taxon>
    </lineage>
</organism>
<dbReference type="AlphaFoldDB" id="A0A645JJI6"/>
<comment type="caution">
    <text evidence="1">The sequence shown here is derived from an EMBL/GenBank/DDBJ whole genome shotgun (WGS) entry which is preliminary data.</text>
</comment>
<protein>
    <submittedName>
        <fullName evidence="1">D-alanyl-D-alanine carboxypeptidase</fullName>
        <ecNumber evidence="1">3.4.16.4</ecNumber>
    </submittedName>
</protein>
<evidence type="ECO:0000313" key="1">
    <source>
        <dbReference type="EMBL" id="MPN63280.1"/>
    </source>
</evidence>
<dbReference type="EC" id="3.4.16.4" evidence="1"/>
<keyword evidence="1" id="KW-0121">Carboxypeptidase</keyword>
<keyword evidence="1" id="KW-0645">Protease</keyword>
<sequence>MSVELDVWNQNDPVLKAARIHDTVQGQWLVENSWKYGYVFRYPVLNYPLPGTVDKSFKTAINLKIDAYRYVGVPHAAVMRQLDLCLEEYIEYLIENEHAAVYEDGQLKDEIFRVEAAPGDHDLRLPEGAASYSVSDDNMGGLVVAVTF</sequence>
<dbReference type="GO" id="GO:0009002">
    <property type="term" value="F:serine-type D-Ala-D-Ala carboxypeptidase activity"/>
    <property type="evidence" value="ECO:0007669"/>
    <property type="project" value="UniProtKB-EC"/>
</dbReference>
<proteinExistence type="predicted"/>
<keyword evidence="1" id="KW-0378">Hydrolase</keyword>
<accession>A0A645JJI6</accession>